<gene>
    <name evidence="2" type="ORF">FGU65_06585</name>
</gene>
<organism evidence="2 3">
    <name type="scientific">Methanoculleus frigidifontis</name>
    <dbReference type="NCBI Taxonomy" id="2584085"/>
    <lineage>
        <taxon>Archaea</taxon>
        <taxon>Methanobacteriati</taxon>
        <taxon>Methanobacteriota</taxon>
        <taxon>Stenosarchaea group</taxon>
        <taxon>Methanomicrobia</taxon>
        <taxon>Methanomicrobiales</taxon>
        <taxon>Methanomicrobiaceae</taxon>
        <taxon>Methanoculleus</taxon>
    </lineage>
</organism>
<name>A0ABT8M9F0_9EURY</name>
<reference evidence="2" key="1">
    <citation type="submission" date="2019-05" db="EMBL/GenBank/DDBJ databases">
        <title>Methanoculleus sp. FWC-SCC1, a methanogenic archaeon isolated from deep marine cold seep.</title>
        <authorList>
            <person name="Chen Y.-W."/>
            <person name="Chen S.-C."/>
            <person name="Teng N.-H."/>
            <person name="Lai M.-C."/>
        </authorList>
    </citation>
    <scope>NUCLEOTIDE SEQUENCE</scope>
    <source>
        <strain evidence="2">FWC-SCC1</strain>
    </source>
</reference>
<accession>A0ABT8M9F0</accession>
<dbReference type="RefSeq" id="WP_301663671.1">
    <property type="nucleotide sequence ID" value="NZ_VCYH01000004.1"/>
</dbReference>
<sequence>MRTGILIAVLLLLAFVTFTSGCLSGSSVPGPATAVVPPSIVTDVPAGSGIDAAGDPVPGSETLAADDIQAASLPADRRT</sequence>
<evidence type="ECO:0000256" key="1">
    <source>
        <dbReference type="SAM" id="MobiDB-lite"/>
    </source>
</evidence>
<comment type="caution">
    <text evidence="2">The sequence shown here is derived from an EMBL/GenBank/DDBJ whole genome shotgun (WGS) entry which is preliminary data.</text>
</comment>
<proteinExistence type="predicted"/>
<dbReference type="Proteomes" id="UP001168338">
    <property type="component" value="Unassembled WGS sequence"/>
</dbReference>
<dbReference type="PROSITE" id="PS51257">
    <property type="entry name" value="PROKAR_LIPOPROTEIN"/>
    <property type="match status" value="1"/>
</dbReference>
<evidence type="ECO:0000313" key="2">
    <source>
        <dbReference type="EMBL" id="MDN7024555.1"/>
    </source>
</evidence>
<protein>
    <submittedName>
        <fullName evidence="2">Uncharacterized protein</fullName>
    </submittedName>
</protein>
<keyword evidence="3" id="KW-1185">Reference proteome</keyword>
<evidence type="ECO:0000313" key="3">
    <source>
        <dbReference type="Proteomes" id="UP001168338"/>
    </source>
</evidence>
<dbReference type="EMBL" id="VCYH01000004">
    <property type="protein sequence ID" value="MDN7024555.1"/>
    <property type="molecule type" value="Genomic_DNA"/>
</dbReference>
<feature type="region of interest" description="Disordered" evidence="1">
    <location>
        <begin position="47"/>
        <end position="79"/>
    </location>
</feature>